<accession>A0A330LTB3</accession>
<keyword evidence="2" id="KW-1185">Reference proteome</keyword>
<evidence type="ECO:0000313" key="2">
    <source>
        <dbReference type="Proteomes" id="UP000250163"/>
    </source>
</evidence>
<sequence>MSRYVDISIFCATKLIIFYSRDIDDYQQLESYTIPKLLQDALREASWNNSTALQYFKME</sequence>
<evidence type="ECO:0000313" key="1">
    <source>
        <dbReference type="EMBL" id="SQD79949.1"/>
    </source>
</evidence>
<name>A0A330LTB3_9GAMM</name>
<dbReference type="Proteomes" id="UP000250163">
    <property type="component" value="Chromosome MORIYA"/>
</dbReference>
<dbReference type="KEGG" id="mya:MORIYA_3494"/>
<dbReference type="EMBL" id="LS483250">
    <property type="protein sequence ID" value="SQD79949.1"/>
    <property type="molecule type" value="Genomic_DNA"/>
</dbReference>
<protein>
    <submittedName>
        <fullName evidence="1">Uncharacterized protein</fullName>
    </submittedName>
</protein>
<gene>
    <name evidence="1" type="ORF">MORIYA_3494</name>
</gene>
<proteinExistence type="predicted"/>
<organism evidence="1 2">
    <name type="scientific">Moritella yayanosii</name>
    <dbReference type="NCBI Taxonomy" id="69539"/>
    <lineage>
        <taxon>Bacteria</taxon>
        <taxon>Pseudomonadati</taxon>
        <taxon>Pseudomonadota</taxon>
        <taxon>Gammaproteobacteria</taxon>
        <taxon>Alteromonadales</taxon>
        <taxon>Moritellaceae</taxon>
        <taxon>Moritella</taxon>
    </lineage>
</organism>
<dbReference type="AlphaFoldDB" id="A0A330LTB3"/>
<reference evidence="2" key="1">
    <citation type="submission" date="2018-05" db="EMBL/GenBank/DDBJ databases">
        <authorList>
            <person name="Cea G.-C."/>
            <person name="William W."/>
        </authorList>
    </citation>
    <scope>NUCLEOTIDE SEQUENCE [LARGE SCALE GENOMIC DNA]</scope>
    <source>
        <strain evidence="2">DB21MT 5</strain>
    </source>
</reference>